<keyword evidence="8" id="KW-1185">Reference proteome</keyword>
<organism evidence="7 8">
    <name type="scientific">Saguinus oedipus</name>
    <name type="common">Cotton-top tamarin</name>
    <name type="synonym">Oedipomidas oedipus</name>
    <dbReference type="NCBI Taxonomy" id="9490"/>
    <lineage>
        <taxon>Eukaryota</taxon>
        <taxon>Metazoa</taxon>
        <taxon>Chordata</taxon>
        <taxon>Craniata</taxon>
        <taxon>Vertebrata</taxon>
        <taxon>Euteleostomi</taxon>
        <taxon>Mammalia</taxon>
        <taxon>Eutheria</taxon>
        <taxon>Euarchontoglires</taxon>
        <taxon>Primates</taxon>
        <taxon>Haplorrhini</taxon>
        <taxon>Platyrrhini</taxon>
        <taxon>Cebidae</taxon>
        <taxon>Callitrichinae</taxon>
        <taxon>Saguinus</taxon>
    </lineage>
</organism>
<evidence type="ECO:0000256" key="2">
    <source>
        <dbReference type="ARBA" id="ARBA00022744"/>
    </source>
</evidence>
<evidence type="ECO:0000256" key="5">
    <source>
        <dbReference type="SAM" id="MobiDB-lite"/>
    </source>
</evidence>
<comment type="caution">
    <text evidence="7">The sequence shown here is derived from an EMBL/GenBank/DDBJ whole genome shotgun (WGS) entry which is preliminary data.</text>
</comment>
<evidence type="ECO:0000256" key="3">
    <source>
        <dbReference type="ARBA" id="ARBA00022754"/>
    </source>
</evidence>
<keyword evidence="4" id="KW-0175">Coiled coil</keyword>
<dbReference type="Gene3D" id="1.20.5.1160">
    <property type="entry name" value="Vasodilator-stimulated phosphoprotein"/>
    <property type="match status" value="1"/>
</dbReference>
<feature type="domain" description="IF rod" evidence="6">
    <location>
        <begin position="43"/>
        <end position="129"/>
    </location>
</feature>
<feature type="region of interest" description="Disordered" evidence="5">
    <location>
        <begin position="42"/>
        <end position="67"/>
    </location>
</feature>
<evidence type="ECO:0000259" key="6">
    <source>
        <dbReference type="Pfam" id="PF00038"/>
    </source>
</evidence>
<dbReference type="EMBL" id="JASSZA010000003">
    <property type="protein sequence ID" value="KAK2114985.1"/>
    <property type="molecule type" value="Genomic_DNA"/>
</dbReference>
<keyword evidence="1" id="KW-0597">Phosphoprotein</keyword>
<accession>A0ABQ9W0M9</accession>
<feature type="compositionally biased region" description="Low complexity" evidence="5">
    <location>
        <begin position="57"/>
        <end position="67"/>
    </location>
</feature>
<protein>
    <recommendedName>
        <fullName evidence="6">IF rod domain-containing protein</fullName>
    </recommendedName>
</protein>
<reference evidence="7 8" key="1">
    <citation type="submission" date="2023-05" db="EMBL/GenBank/DDBJ databases">
        <title>B98-5 Cell Line De Novo Hybrid Assembly: An Optical Mapping Approach.</title>
        <authorList>
            <person name="Kananen K."/>
            <person name="Auerbach J.A."/>
            <person name="Kautto E."/>
            <person name="Blachly J.S."/>
        </authorList>
    </citation>
    <scope>NUCLEOTIDE SEQUENCE [LARGE SCALE GENOMIC DNA]</scope>
    <source>
        <strain evidence="7">B95-8</strain>
        <tissue evidence="7">Cell line</tissue>
    </source>
</reference>
<evidence type="ECO:0000256" key="4">
    <source>
        <dbReference type="ARBA" id="ARBA00023054"/>
    </source>
</evidence>
<gene>
    <name evidence="7" type="ORF">P7K49_005610</name>
</gene>
<dbReference type="PANTHER" id="PTHR23239">
    <property type="entry name" value="INTERMEDIATE FILAMENT"/>
    <property type="match status" value="1"/>
</dbReference>
<name>A0ABQ9W0M9_SAGOE</name>
<evidence type="ECO:0000313" key="7">
    <source>
        <dbReference type="EMBL" id="KAK2114985.1"/>
    </source>
</evidence>
<evidence type="ECO:0000256" key="1">
    <source>
        <dbReference type="ARBA" id="ARBA00022553"/>
    </source>
</evidence>
<feature type="compositionally biased region" description="Basic and acidic residues" evidence="5">
    <location>
        <begin position="47"/>
        <end position="56"/>
    </location>
</feature>
<dbReference type="Pfam" id="PF00038">
    <property type="entry name" value="Filament"/>
    <property type="match status" value="1"/>
</dbReference>
<dbReference type="InterPro" id="IPR039008">
    <property type="entry name" value="IF_rod_dom"/>
</dbReference>
<evidence type="ECO:0000313" key="8">
    <source>
        <dbReference type="Proteomes" id="UP001266305"/>
    </source>
</evidence>
<dbReference type="InterPro" id="IPR002957">
    <property type="entry name" value="Keratin_I"/>
</dbReference>
<sequence length="290" mass="32497">MHQSVESDIHGLHKVTDNTSVVRLQLETEIKALKEELLSANTMKNQAEPDKHRSQQTEESTTVVTTQSTEVGAAEMTLAELRCPVQSLEIGPDSVRNPKASLENSLKEVEARYTLQMEQLNGILLHLESLEPEITTYRRLPEEGEDFNLGDALDSSNSLQTVQRTTTRRAVGGKVVPETSDTKVLRHEASRSRVFGGEQEANKKFRGHWMSKKSLNTNKLIKLKIKRYEMGIHTGNARRVQRTRRTPEGCAWRWSLLPEPCKIPLAVIMLCPPHSPLPGHPAFSAVNSGH</sequence>
<dbReference type="Proteomes" id="UP001266305">
    <property type="component" value="Unassembled WGS sequence"/>
</dbReference>
<keyword evidence="3" id="KW-0403">Intermediate filament</keyword>
<proteinExistence type="predicted"/>
<keyword evidence="2" id="KW-0416">Keratin</keyword>
<dbReference type="PANTHER" id="PTHR23239:SF349">
    <property type="entry name" value="KERATIN, TYPE I CYTOSKELETAL 18"/>
    <property type="match status" value="1"/>
</dbReference>
<dbReference type="SUPFAM" id="SSF64593">
    <property type="entry name" value="Intermediate filament protein, coiled coil region"/>
    <property type="match status" value="1"/>
</dbReference>